<sequence>MDREFKEFKRRYGEDKSVLDWIAYEEEEKRKKETKIQLRIDNLSSRFEKELNSKMIDDKYPCDNVLDYCDNLEDLEDLDG</sequence>
<dbReference type="EMBL" id="CP024335">
    <property type="protein sequence ID" value="WDE71665.1"/>
    <property type="molecule type" value="Genomic_DNA"/>
</dbReference>
<gene>
    <name evidence="1" type="ORF">CNO13_06660</name>
    <name evidence="2" type="ORF">EZU67_007230</name>
</gene>
<dbReference type="EMBL" id="CP117139">
    <property type="protein sequence ID" value="WEG86119.1"/>
    <property type="molecule type" value="Genomic_DNA"/>
</dbReference>
<evidence type="ECO:0000313" key="1">
    <source>
        <dbReference type="EMBL" id="WDE71665.1"/>
    </source>
</evidence>
<protein>
    <submittedName>
        <fullName evidence="2">Uncharacterized protein</fullName>
    </submittedName>
</protein>
<evidence type="ECO:0000313" key="3">
    <source>
        <dbReference type="Proteomes" id="UP000230633"/>
    </source>
</evidence>
<accession>A0AAQ3CMV7</accession>
<reference evidence="2" key="2">
    <citation type="submission" date="2022-12" db="EMBL/GenBank/DDBJ databases">
        <title>B. miyamotoi WGS.</title>
        <authorList>
            <person name="Kuleshov K.V."/>
            <person name="Hoornstra D."/>
            <person name="Hovius J.W."/>
            <person name="Platonov A.E."/>
            <person name="Telford S.R. III."/>
        </authorList>
    </citation>
    <scope>NUCLEOTIDE SEQUENCE</scope>
    <source>
        <strain evidence="2">Yekat-76</strain>
        <plasmid evidence="2">pYekat-76-lp70</plasmid>
    </source>
</reference>
<proteinExistence type="predicted"/>
<dbReference type="AlphaFoldDB" id="A0AAQ3CMV7"/>
<organism evidence="2 4">
    <name type="scientific">Borrelia miyamotoi</name>
    <dbReference type="NCBI Taxonomy" id="47466"/>
    <lineage>
        <taxon>Bacteria</taxon>
        <taxon>Pseudomonadati</taxon>
        <taxon>Spirochaetota</taxon>
        <taxon>Spirochaetia</taxon>
        <taxon>Spirochaetales</taxon>
        <taxon>Borreliaceae</taxon>
        <taxon>Borrelia</taxon>
    </lineage>
</organism>
<reference evidence="3" key="1">
    <citation type="submission" date="2017-10" db="EMBL/GenBank/DDBJ databases">
        <title>Whole genome sequencing of Borrelia miyamotoi strains isolated at the Russian territory.</title>
        <authorList>
            <person name="Kuleshov K.V."/>
            <person name="Platonov A.E."/>
            <person name="Goptar I.A."/>
            <person name="Shipulin G.A."/>
            <person name="Markelov M.L."/>
            <person name="Koetsveld J."/>
            <person name="Kolyasnikova N.M."/>
            <person name="Sarksyan D.S."/>
            <person name="Toporkova M.G."/>
            <person name="Hovius J.W."/>
        </authorList>
    </citation>
    <scope>NUCLEOTIDE SEQUENCE [LARGE SCALE GENOMIC DNA]</scope>
    <source>
        <strain evidence="3">Yekat-1</strain>
        <plasmid evidence="3">pYekat-1-lp70</plasmid>
    </source>
</reference>
<geneLocation type="plasmid" evidence="1 3">
    <name>pYekat-1-lp70</name>
</geneLocation>
<evidence type="ECO:0000313" key="2">
    <source>
        <dbReference type="EMBL" id="WEG86119.1"/>
    </source>
</evidence>
<keyword evidence="3" id="KW-1185">Reference proteome</keyword>
<evidence type="ECO:0000313" key="4">
    <source>
        <dbReference type="Proteomes" id="UP000291995"/>
    </source>
</evidence>
<dbReference type="RefSeq" id="WP_232515468.1">
    <property type="nucleotide sequence ID" value="NZ_CP024207.2"/>
</dbReference>
<name>A0AAQ3CMV7_9SPIR</name>
<geneLocation type="plasmid" evidence="2 4">
    <name>pYekat-76-lp70</name>
</geneLocation>
<reference evidence="1" key="3">
    <citation type="submission" date="2022-12" db="EMBL/GenBank/DDBJ databases">
        <title>Whole genome sequencing of Borrelia miyamotoi strains isolated at the Russian territory.</title>
        <authorList>
            <person name="Kuleshov K.V."/>
            <person name="Platonov A.E."/>
            <person name="Goptar I.A."/>
            <person name="Shipulin G.A."/>
            <person name="Markelov M.L."/>
            <person name="Koetsveld J."/>
            <person name="Kolyasnikova N.M."/>
            <person name="Sarksyan D.S."/>
            <person name="Toporkova M.G."/>
            <person name="Hovius J.W."/>
        </authorList>
    </citation>
    <scope>NUCLEOTIDE SEQUENCE</scope>
    <source>
        <strain evidence="1">Yekat-1</strain>
        <plasmid evidence="1">pYekat-1-lp70</plasmid>
    </source>
</reference>
<dbReference type="Proteomes" id="UP000291995">
    <property type="component" value="Plasmid pYekat-76-lp70"/>
</dbReference>
<dbReference type="Proteomes" id="UP000230633">
    <property type="component" value="Plasmid pYekat-1-lp70"/>
</dbReference>
<keyword evidence="2" id="KW-0614">Plasmid</keyword>